<evidence type="ECO:0000256" key="7">
    <source>
        <dbReference type="NCBIfam" id="TIGR02967"/>
    </source>
</evidence>
<evidence type="ECO:0000256" key="3">
    <source>
        <dbReference type="ARBA" id="ARBA00012781"/>
    </source>
</evidence>
<dbReference type="UniPathway" id="UPA00603">
    <property type="reaction ID" value="UER00660"/>
</dbReference>
<dbReference type="GO" id="GO:0005829">
    <property type="term" value="C:cytosol"/>
    <property type="evidence" value="ECO:0007669"/>
    <property type="project" value="TreeGrafter"/>
</dbReference>
<dbReference type="GO" id="GO:0006147">
    <property type="term" value="P:guanine catabolic process"/>
    <property type="evidence" value="ECO:0007669"/>
    <property type="project" value="UniProtKB-UniRule"/>
</dbReference>
<evidence type="ECO:0000313" key="13">
    <source>
        <dbReference type="Proteomes" id="UP000254040"/>
    </source>
</evidence>
<evidence type="ECO:0000256" key="5">
    <source>
        <dbReference type="ARBA" id="ARBA00022801"/>
    </source>
</evidence>
<reference evidence="11 13" key="2">
    <citation type="submission" date="2018-06" db="EMBL/GenBank/DDBJ databases">
        <authorList>
            <consortium name="Pathogen Informatics"/>
            <person name="Doyle S."/>
        </authorList>
    </citation>
    <scope>NUCLEOTIDE SEQUENCE [LARGE SCALE GENOMIC DNA]</scope>
    <source>
        <strain evidence="11 13">NCTC12239</strain>
    </source>
</reference>
<dbReference type="RefSeq" id="WP_028384428.1">
    <property type="nucleotide sequence ID" value="NZ_CAAAJG010000001.1"/>
</dbReference>
<gene>
    <name evidence="11" type="primary">guaD_2</name>
    <name evidence="10" type="synonym">gad</name>
    <name evidence="10" type="ORF">Lmor_1524</name>
    <name evidence="11" type="ORF">NCTC12239_01937</name>
</gene>
<dbReference type="NCBIfam" id="TIGR02967">
    <property type="entry name" value="guan_deamin"/>
    <property type="match status" value="1"/>
</dbReference>
<dbReference type="OrthoDB" id="9787621at2"/>
<dbReference type="PANTHER" id="PTHR11271">
    <property type="entry name" value="GUANINE DEAMINASE"/>
    <property type="match status" value="1"/>
</dbReference>
<keyword evidence="5 8" id="KW-0378">Hydrolase</keyword>
<dbReference type="InterPro" id="IPR014311">
    <property type="entry name" value="Guanine_deaminase"/>
</dbReference>
<evidence type="ECO:0000313" key="12">
    <source>
        <dbReference type="Proteomes" id="UP000054985"/>
    </source>
</evidence>
<proteinExistence type="inferred from homology"/>
<keyword evidence="4 8" id="KW-0479">Metal-binding</keyword>
<dbReference type="EC" id="3.5.4.3" evidence="3 7"/>
<dbReference type="PANTHER" id="PTHR11271:SF6">
    <property type="entry name" value="GUANINE DEAMINASE"/>
    <property type="match status" value="1"/>
</dbReference>
<dbReference type="GO" id="GO:0008892">
    <property type="term" value="F:guanine deaminase activity"/>
    <property type="evidence" value="ECO:0007669"/>
    <property type="project" value="UniProtKB-UniRule"/>
</dbReference>
<evidence type="ECO:0000256" key="1">
    <source>
        <dbReference type="ARBA" id="ARBA00004984"/>
    </source>
</evidence>
<evidence type="ECO:0000256" key="8">
    <source>
        <dbReference type="RuleBase" id="RU366009"/>
    </source>
</evidence>
<dbReference type="InterPro" id="IPR032466">
    <property type="entry name" value="Metal_Hydrolase"/>
</dbReference>
<evidence type="ECO:0000313" key="11">
    <source>
        <dbReference type="EMBL" id="STX62997.1"/>
    </source>
</evidence>
<evidence type="ECO:0000256" key="2">
    <source>
        <dbReference type="ARBA" id="ARBA00006745"/>
    </source>
</evidence>
<name>A0A378JY82_9GAMM</name>
<dbReference type="Gene3D" id="3.20.20.140">
    <property type="entry name" value="Metal-dependent hydrolases"/>
    <property type="match status" value="1"/>
</dbReference>
<dbReference type="Proteomes" id="UP000054985">
    <property type="component" value="Unassembled WGS sequence"/>
</dbReference>
<protein>
    <recommendedName>
        <fullName evidence="3 7">Guanine deaminase</fullName>
        <shortName evidence="8">Guanase</shortName>
        <ecNumber evidence="3 7">3.5.4.3</ecNumber>
    </recommendedName>
    <alternativeName>
        <fullName evidence="8">Guanine aminohydrolase</fullName>
    </alternativeName>
</protein>
<evidence type="ECO:0000256" key="4">
    <source>
        <dbReference type="ARBA" id="ARBA00022723"/>
    </source>
</evidence>
<organism evidence="11 13">
    <name type="scientific">Legionella moravica</name>
    <dbReference type="NCBI Taxonomy" id="39962"/>
    <lineage>
        <taxon>Bacteria</taxon>
        <taxon>Pseudomonadati</taxon>
        <taxon>Pseudomonadota</taxon>
        <taxon>Gammaproteobacteria</taxon>
        <taxon>Legionellales</taxon>
        <taxon>Legionellaceae</taxon>
        <taxon>Legionella</taxon>
    </lineage>
</organism>
<dbReference type="NCBIfam" id="NF006679">
    <property type="entry name" value="PRK09228.1"/>
    <property type="match status" value="1"/>
</dbReference>
<comment type="cofactor">
    <cofactor evidence="8">
        <name>Zn(2+)</name>
        <dbReference type="ChEBI" id="CHEBI:29105"/>
    </cofactor>
    <text evidence="8">Binds 1 zinc ion per subunit.</text>
</comment>
<evidence type="ECO:0000256" key="6">
    <source>
        <dbReference type="ARBA" id="ARBA00022833"/>
    </source>
</evidence>
<dbReference type="EMBL" id="LNYN01000020">
    <property type="protein sequence ID" value="KTD34127.1"/>
    <property type="molecule type" value="Genomic_DNA"/>
</dbReference>
<sequence length="444" mass="50470">MNDTTAYRGSLFYFKDTATITNVPVNKDNQSNEDCQYVYIEDGLLIVESGIIVEAGSYSDLKHKVKDINLVHYAGKLITPGFIDTHQHASQSAIVAAYGEQLLEWLENYVFPAESTYIDDDHARQDLNFFLDQLLKNGTTTAVSYGPLFYSATDVFFEELTNRNMRFITGNILMDINSPDSLKLTSEQNYDNCKQLIAKWHNTNRLSYCISPRFALSCSQQMLELCGALKRENPDCYIQTHLDENLKEIAEVKKLYPWSKHYMDVYDHFGLVTNRTVFGHCIHTTDQELELFKKSGAIISWCPLSNNFLGSGLFNFGRAVQYTDKITMGTDWGAGNCLSMFAVLDDAYKVSMLNNVQLPSMIRWYLATLGAAKALHLDDKIGTFSRGKEADFIVIDANATPYLKYRCEKVNDIFEFLFVLMTLGSEENIKATYIYGKPAYIKES</sequence>
<comment type="pathway">
    <text evidence="1 8">Purine metabolism; guanine degradation; xanthine from guanine: step 1/1.</text>
</comment>
<accession>A0A378JY82</accession>
<keyword evidence="12" id="KW-1185">Reference proteome</keyword>
<dbReference type="EMBL" id="UGOG01000001">
    <property type="protein sequence ID" value="STX62997.1"/>
    <property type="molecule type" value="Genomic_DNA"/>
</dbReference>
<reference evidence="10 12" key="1">
    <citation type="submission" date="2015-11" db="EMBL/GenBank/DDBJ databases">
        <title>Genomic analysis of 38 Legionella species identifies large and diverse effector repertoires.</title>
        <authorList>
            <person name="Burstein D."/>
            <person name="Amaro F."/>
            <person name="Zusman T."/>
            <person name="Lifshitz Z."/>
            <person name="Cohen O."/>
            <person name="Gilbert J.A."/>
            <person name="Pupko T."/>
            <person name="Shuman H.A."/>
            <person name="Segal G."/>
        </authorList>
    </citation>
    <scope>NUCLEOTIDE SEQUENCE [LARGE SCALE GENOMIC DNA]</scope>
    <source>
        <strain evidence="10 12">ATCC 43877</strain>
    </source>
</reference>
<evidence type="ECO:0000313" key="10">
    <source>
        <dbReference type="EMBL" id="KTD34127.1"/>
    </source>
</evidence>
<evidence type="ECO:0000259" key="9">
    <source>
        <dbReference type="Pfam" id="PF01979"/>
    </source>
</evidence>
<feature type="domain" description="Amidohydrolase-related" evidence="9">
    <location>
        <begin position="78"/>
        <end position="437"/>
    </location>
</feature>
<dbReference type="Gene3D" id="2.30.40.10">
    <property type="entry name" value="Urease, subunit C, domain 1"/>
    <property type="match status" value="1"/>
</dbReference>
<dbReference type="AlphaFoldDB" id="A0A378JY82"/>
<dbReference type="Pfam" id="PF01979">
    <property type="entry name" value="Amidohydro_1"/>
    <property type="match status" value="1"/>
</dbReference>
<comment type="similarity">
    <text evidence="2 8">Belongs to the metallo-dependent hydrolases superfamily. ATZ/TRZ family.</text>
</comment>
<dbReference type="Proteomes" id="UP000254040">
    <property type="component" value="Unassembled WGS sequence"/>
</dbReference>
<dbReference type="STRING" id="39962.Lmor_1524"/>
<dbReference type="SUPFAM" id="SSF51556">
    <property type="entry name" value="Metallo-dependent hydrolases"/>
    <property type="match status" value="1"/>
</dbReference>
<dbReference type="InterPro" id="IPR051607">
    <property type="entry name" value="Metallo-dep_hydrolases"/>
</dbReference>
<dbReference type="GO" id="GO:0008270">
    <property type="term" value="F:zinc ion binding"/>
    <property type="evidence" value="ECO:0007669"/>
    <property type="project" value="UniProtKB-UniRule"/>
</dbReference>
<dbReference type="InterPro" id="IPR006680">
    <property type="entry name" value="Amidohydro-rel"/>
</dbReference>
<dbReference type="InterPro" id="IPR011059">
    <property type="entry name" value="Metal-dep_hydrolase_composite"/>
</dbReference>
<keyword evidence="6 8" id="KW-0862">Zinc</keyword>
<comment type="catalytic activity">
    <reaction evidence="8">
        <text>guanine + H2O + H(+) = xanthine + NH4(+)</text>
        <dbReference type="Rhea" id="RHEA:14665"/>
        <dbReference type="ChEBI" id="CHEBI:15377"/>
        <dbReference type="ChEBI" id="CHEBI:15378"/>
        <dbReference type="ChEBI" id="CHEBI:16235"/>
        <dbReference type="ChEBI" id="CHEBI:17712"/>
        <dbReference type="ChEBI" id="CHEBI:28938"/>
        <dbReference type="EC" id="3.5.4.3"/>
    </reaction>
</comment>
<comment type="function">
    <text evidence="8">Catalyzes the hydrolytic deamination of guanine, producing xanthine and ammonia.</text>
</comment>
<dbReference type="SUPFAM" id="SSF51338">
    <property type="entry name" value="Composite domain of metallo-dependent hydrolases"/>
    <property type="match status" value="2"/>
</dbReference>